<keyword evidence="4" id="KW-1185">Reference proteome</keyword>
<dbReference type="Gene3D" id="1.10.260.40">
    <property type="entry name" value="lambda repressor-like DNA-binding domains"/>
    <property type="match status" value="1"/>
</dbReference>
<dbReference type="InterPro" id="IPR010982">
    <property type="entry name" value="Lambda_DNA-bd_dom_sf"/>
</dbReference>
<dbReference type="PROSITE" id="PS50943">
    <property type="entry name" value="HTH_CROC1"/>
    <property type="match status" value="1"/>
</dbReference>
<dbReference type="PANTHER" id="PTHR46797:SF1">
    <property type="entry name" value="METHYLPHOSPHONATE SYNTHASE"/>
    <property type="match status" value="1"/>
</dbReference>
<keyword evidence="1" id="KW-0238">DNA-binding</keyword>
<dbReference type="PANTHER" id="PTHR46797">
    <property type="entry name" value="HTH-TYPE TRANSCRIPTIONAL REGULATOR"/>
    <property type="match status" value="1"/>
</dbReference>
<feature type="domain" description="HTH cro/C1-type" evidence="2">
    <location>
        <begin position="27"/>
        <end position="81"/>
    </location>
</feature>
<evidence type="ECO:0000259" key="2">
    <source>
        <dbReference type="PROSITE" id="PS50943"/>
    </source>
</evidence>
<gene>
    <name evidence="3" type="ORF">NNX28_09900</name>
</gene>
<organism evidence="3 4">
    <name type="scientific">Arthrobacter jinronghuae</name>
    <dbReference type="NCBI Taxonomy" id="2964609"/>
    <lineage>
        <taxon>Bacteria</taxon>
        <taxon>Bacillati</taxon>
        <taxon>Actinomycetota</taxon>
        <taxon>Actinomycetes</taxon>
        <taxon>Micrococcales</taxon>
        <taxon>Micrococcaceae</taxon>
        <taxon>Arthrobacter</taxon>
    </lineage>
</organism>
<proteinExistence type="predicted"/>
<dbReference type="RefSeq" id="WP_255797667.1">
    <property type="nucleotide sequence ID" value="NZ_CP104263.1"/>
</dbReference>
<evidence type="ECO:0000313" key="4">
    <source>
        <dbReference type="Proteomes" id="UP001206924"/>
    </source>
</evidence>
<name>A0ABT1NR86_9MICC</name>
<dbReference type="SMART" id="SM00530">
    <property type="entry name" value="HTH_XRE"/>
    <property type="match status" value="1"/>
</dbReference>
<evidence type="ECO:0000256" key="1">
    <source>
        <dbReference type="ARBA" id="ARBA00023125"/>
    </source>
</evidence>
<dbReference type="InterPro" id="IPR001387">
    <property type="entry name" value="Cro/C1-type_HTH"/>
</dbReference>
<dbReference type="Proteomes" id="UP001206924">
    <property type="component" value="Unassembled WGS sequence"/>
</dbReference>
<dbReference type="InterPro" id="IPR050807">
    <property type="entry name" value="TransReg_Diox_bact_type"/>
</dbReference>
<dbReference type="EMBL" id="JANFLP010000009">
    <property type="protein sequence ID" value="MCQ1950241.1"/>
    <property type="molecule type" value="Genomic_DNA"/>
</dbReference>
<evidence type="ECO:0000313" key="3">
    <source>
        <dbReference type="EMBL" id="MCQ1950241.1"/>
    </source>
</evidence>
<comment type="caution">
    <text evidence="3">The sequence shown here is derived from an EMBL/GenBank/DDBJ whole genome shotgun (WGS) entry which is preliminary data.</text>
</comment>
<dbReference type="Pfam" id="PF01381">
    <property type="entry name" value="HTH_3"/>
    <property type="match status" value="1"/>
</dbReference>
<accession>A0ABT1NR86</accession>
<reference evidence="3 4" key="1">
    <citation type="submission" date="2022-07" db="EMBL/GenBank/DDBJ databases">
        <title>Novel species in genus Arthrobacter.</title>
        <authorList>
            <person name="Liu Y."/>
        </authorList>
    </citation>
    <scope>NUCLEOTIDE SEQUENCE [LARGE SCALE GENOMIC DNA]</scope>
    <source>
        <strain evidence="4">zg-Y859</strain>
    </source>
</reference>
<sequence length="109" mass="11494">MSEILPFNGPSETASDPLWRQVLGELLRRLRHERGWTLGGLAARSGISPQYLSEIERGLKEPSSEMVAAVAGALGLTLLDLTLGVAESLITAGDAAPVTAPQNAFRLAA</sequence>
<dbReference type="CDD" id="cd00093">
    <property type="entry name" value="HTH_XRE"/>
    <property type="match status" value="1"/>
</dbReference>
<protein>
    <submittedName>
        <fullName evidence="3">Helix-turn-helix domain-containing protein</fullName>
    </submittedName>
</protein>
<dbReference type="SUPFAM" id="SSF47413">
    <property type="entry name" value="lambda repressor-like DNA-binding domains"/>
    <property type="match status" value="1"/>
</dbReference>